<evidence type="ECO:0000256" key="12">
    <source>
        <dbReference type="ARBA" id="ARBA00047860"/>
    </source>
</evidence>
<dbReference type="SMART" id="SM01003">
    <property type="entry name" value="AlaDh_PNT_N"/>
    <property type="match status" value="1"/>
</dbReference>
<evidence type="ECO:0000256" key="16">
    <source>
        <dbReference type="PIRSR" id="PIRSR018250-4"/>
    </source>
</evidence>
<comment type="caution">
    <text evidence="19">The sequence shown here is derived from an EMBL/GenBank/DDBJ whole genome shotgun (WGS) entry which is preliminary data.</text>
</comment>
<dbReference type="OrthoDB" id="265306at2759"/>
<dbReference type="EC" id="1.5.1.7" evidence="4 13"/>
<feature type="domain" description="Alanine dehydrogenase/pyridine nucleotide transhydrogenase N-terminal" evidence="18">
    <location>
        <begin position="6"/>
        <end position="142"/>
    </location>
</feature>
<dbReference type="Proteomes" id="UP000789831">
    <property type="component" value="Unassembled WGS sequence"/>
</dbReference>
<feature type="active site" description="Proton acceptor" evidence="14">
    <location>
        <position position="77"/>
    </location>
</feature>
<feature type="binding site" evidence="15">
    <location>
        <begin position="201"/>
        <end position="202"/>
    </location>
    <ligand>
        <name>NAD(+)</name>
        <dbReference type="ChEBI" id="CHEBI:57540"/>
    </ligand>
</feature>
<evidence type="ECO:0000256" key="5">
    <source>
        <dbReference type="ARBA" id="ARBA00021221"/>
    </source>
</evidence>
<keyword evidence="8 13" id="KW-0520">NAD</keyword>
<dbReference type="PIRSF" id="PIRSF018250">
    <property type="entry name" value="Saccharopine_DH_Lys"/>
    <property type="match status" value="1"/>
</dbReference>
<feature type="binding site" evidence="15">
    <location>
        <begin position="315"/>
        <end position="318"/>
    </location>
    <ligand>
        <name>NAD(+)</name>
        <dbReference type="ChEBI" id="CHEBI:57540"/>
    </ligand>
</feature>
<feature type="domain" description="Alanine dehydrogenase/pyridine nucleotide transhydrogenase NAD(H)-binding" evidence="17">
    <location>
        <begin position="174"/>
        <end position="314"/>
    </location>
</feature>
<evidence type="ECO:0000256" key="7">
    <source>
        <dbReference type="ARBA" id="ARBA00023002"/>
    </source>
</evidence>
<organism evidence="19 20">
    <name type="scientific">Ambispora gerdemannii</name>
    <dbReference type="NCBI Taxonomy" id="144530"/>
    <lineage>
        <taxon>Eukaryota</taxon>
        <taxon>Fungi</taxon>
        <taxon>Fungi incertae sedis</taxon>
        <taxon>Mucoromycota</taxon>
        <taxon>Glomeromycotina</taxon>
        <taxon>Glomeromycetes</taxon>
        <taxon>Archaeosporales</taxon>
        <taxon>Ambisporaceae</taxon>
        <taxon>Ambispora</taxon>
    </lineage>
</organism>
<protein>
    <recommendedName>
        <fullName evidence="5 13">Saccharopine dehydrogenase [NAD(+), L-lysine-forming]</fullName>
        <shortName evidence="13">SDH</shortName>
        <ecNumber evidence="4 13">1.5.1.7</ecNumber>
    </recommendedName>
    <alternativeName>
        <fullName evidence="11 13">Lysine--2-oxoglutarate reductase</fullName>
    </alternativeName>
</protein>
<dbReference type="Gene3D" id="3.40.50.720">
    <property type="entry name" value="NAD(P)-binding Rossmann-like Domain"/>
    <property type="match status" value="2"/>
</dbReference>
<evidence type="ECO:0000256" key="4">
    <source>
        <dbReference type="ARBA" id="ARBA00012847"/>
    </source>
</evidence>
<evidence type="ECO:0000256" key="6">
    <source>
        <dbReference type="ARBA" id="ARBA00022605"/>
    </source>
</evidence>
<feature type="binding site" evidence="15">
    <location>
        <position position="275"/>
    </location>
    <ligand>
        <name>NAD(+)</name>
        <dbReference type="ChEBI" id="CHEBI:57540"/>
    </ligand>
</feature>
<sequence length="365" mass="40711">MAVHLWLRAETKPKEHRTALTPGACKTLMDKGFKITVEKSTQRIFDDVEYEKNGCKIVPSGTWKTEAPSDAYIIGLKELPEDDNSPVTHSHIYFAHCYKNQDGWQDVLSRFVRGKGVLLDLEFLSDEKGRRVAAFGYHAGFAGTAIGLDVWAQQNLDPSIEFPSIDPYPNENKLIEHVKSRVEAARKGGQYPRIMIMGALGRCGKGAADFALKVGIPESHIIRWDIAETKKGGPFHEILDADIFVNCIYLNQPIPPFITKDMLDGDRKLSVIVDVSCDTTNPNNPIPVYTINTTFDKPTVPVKTKNKRPLDLISIDHLPTLLPRESSEAFCGNLIPSLLELPNRKTAKVWADAEKLFVEKSSGLN</sequence>
<evidence type="ECO:0000256" key="10">
    <source>
        <dbReference type="ARBA" id="ARBA00023157"/>
    </source>
</evidence>
<keyword evidence="7 13" id="KW-0560">Oxidoreductase</keyword>
<dbReference type="PANTHER" id="PTHR11133">
    <property type="entry name" value="SACCHAROPINE DEHYDROGENASE"/>
    <property type="match status" value="1"/>
</dbReference>
<feature type="binding site" evidence="15">
    <location>
        <position position="249"/>
    </location>
    <ligand>
        <name>NAD(+)</name>
        <dbReference type="ChEBI" id="CHEBI:57540"/>
    </ligand>
</feature>
<keyword evidence="9 13" id="KW-0457">Lysine biosynthesis</keyword>
<dbReference type="SMART" id="SM01002">
    <property type="entry name" value="AlaDh_PNT_C"/>
    <property type="match status" value="1"/>
</dbReference>
<dbReference type="PANTHER" id="PTHR11133:SF23">
    <property type="entry name" value="SACCHAROPINE DEHYDROGENASE [NAD(+), L-LYSINE-FORMING]"/>
    <property type="match status" value="1"/>
</dbReference>
<evidence type="ECO:0000256" key="15">
    <source>
        <dbReference type="PIRSR" id="PIRSR018250-3"/>
    </source>
</evidence>
<dbReference type="InterPro" id="IPR007886">
    <property type="entry name" value="AlaDH/PNT_N"/>
</dbReference>
<dbReference type="InterPro" id="IPR007698">
    <property type="entry name" value="AlaDH/PNT_NAD(H)-bd"/>
</dbReference>
<proteinExistence type="inferred from homology"/>
<dbReference type="FunFam" id="3.40.50.720:FF:000217">
    <property type="entry name" value="Saccharopine dehydrogenase [NAD(+), L-lysine-forming]"/>
    <property type="match status" value="1"/>
</dbReference>
<feature type="active site" description="Proton donor" evidence="14">
    <location>
        <position position="96"/>
    </location>
</feature>
<dbReference type="InterPro" id="IPR027281">
    <property type="entry name" value="Lys1"/>
</dbReference>
<dbReference type="AlphaFoldDB" id="A0A9N9BQR6"/>
<dbReference type="EMBL" id="CAJVPL010001507">
    <property type="protein sequence ID" value="CAG8574434.1"/>
    <property type="molecule type" value="Genomic_DNA"/>
</dbReference>
<dbReference type="GO" id="GO:0004754">
    <property type="term" value="F:saccharopine dehydrogenase (NAD+, L-lysine-forming) activity"/>
    <property type="evidence" value="ECO:0007669"/>
    <property type="project" value="UniProtKB-EC"/>
</dbReference>
<comment type="subunit">
    <text evidence="3">Monomer.</text>
</comment>
<dbReference type="GO" id="GO:0019878">
    <property type="term" value="P:lysine biosynthetic process via aminoadipic acid"/>
    <property type="evidence" value="ECO:0007669"/>
    <property type="project" value="TreeGrafter"/>
</dbReference>
<dbReference type="SUPFAM" id="SSF51735">
    <property type="entry name" value="NAD(P)-binding Rossmann-fold domains"/>
    <property type="match status" value="1"/>
</dbReference>
<accession>A0A9N9BQR6</accession>
<dbReference type="GO" id="GO:0005737">
    <property type="term" value="C:cytoplasm"/>
    <property type="evidence" value="ECO:0007669"/>
    <property type="project" value="TreeGrafter"/>
</dbReference>
<reference evidence="19" key="1">
    <citation type="submission" date="2021-06" db="EMBL/GenBank/DDBJ databases">
        <authorList>
            <person name="Kallberg Y."/>
            <person name="Tangrot J."/>
            <person name="Rosling A."/>
        </authorList>
    </citation>
    <scope>NUCLEOTIDE SEQUENCE</scope>
    <source>
        <strain evidence="19">MT106</strain>
    </source>
</reference>
<evidence type="ECO:0000256" key="14">
    <source>
        <dbReference type="PIRSR" id="PIRSR018250-1"/>
    </source>
</evidence>
<gene>
    <name evidence="19" type="ORF">AGERDE_LOCUS7805</name>
</gene>
<feature type="binding site" evidence="15">
    <location>
        <position position="130"/>
    </location>
    <ligand>
        <name>NAD(+)</name>
        <dbReference type="ChEBI" id="CHEBI:57540"/>
    </ligand>
</feature>
<evidence type="ECO:0000256" key="11">
    <source>
        <dbReference type="ARBA" id="ARBA00033228"/>
    </source>
</evidence>
<dbReference type="CDD" id="cd12188">
    <property type="entry name" value="SDH"/>
    <property type="match status" value="1"/>
</dbReference>
<evidence type="ECO:0000256" key="8">
    <source>
        <dbReference type="ARBA" id="ARBA00023027"/>
    </source>
</evidence>
<comment type="pathway">
    <text evidence="1 13">Amino-acid biosynthesis; L-lysine biosynthesis via AAA pathway; L-lysine from L-alpha-aminoadipate (fungal route): step 3/3.</text>
</comment>
<comment type="catalytic activity">
    <reaction evidence="12 13">
        <text>L-saccharopine + NAD(+) + H2O = L-lysine + 2-oxoglutarate + NADH + H(+)</text>
        <dbReference type="Rhea" id="RHEA:12440"/>
        <dbReference type="ChEBI" id="CHEBI:15377"/>
        <dbReference type="ChEBI" id="CHEBI:15378"/>
        <dbReference type="ChEBI" id="CHEBI:16810"/>
        <dbReference type="ChEBI" id="CHEBI:32551"/>
        <dbReference type="ChEBI" id="CHEBI:57540"/>
        <dbReference type="ChEBI" id="CHEBI:57945"/>
        <dbReference type="ChEBI" id="CHEBI:57951"/>
        <dbReference type="EC" id="1.5.1.7"/>
    </reaction>
</comment>
<keyword evidence="20" id="KW-1185">Reference proteome</keyword>
<keyword evidence="10" id="KW-1015">Disulfide bond</keyword>
<feature type="binding site" evidence="15">
    <location>
        <position position="229"/>
    </location>
    <ligand>
        <name>NAD(+)</name>
        <dbReference type="ChEBI" id="CHEBI:57540"/>
    </ligand>
</feature>
<keyword evidence="6 13" id="KW-0028">Amino-acid biosynthesis</keyword>
<evidence type="ECO:0000259" key="18">
    <source>
        <dbReference type="SMART" id="SM01003"/>
    </source>
</evidence>
<dbReference type="Pfam" id="PF05222">
    <property type="entry name" value="AlaDh_PNT_N"/>
    <property type="match status" value="1"/>
</dbReference>
<evidence type="ECO:0000259" key="17">
    <source>
        <dbReference type="SMART" id="SM01002"/>
    </source>
</evidence>
<evidence type="ECO:0000313" key="20">
    <source>
        <dbReference type="Proteomes" id="UP000789831"/>
    </source>
</evidence>
<evidence type="ECO:0000256" key="3">
    <source>
        <dbReference type="ARBA" id="ARBA00011245"/>
    </source>
</evidence>
<dbReference type="SUPFAM" id="SSF52283">
    <property type="entry name" value="Formate/glycerate dehydrogenase catalytic domain-like"/>
    <property type="match status" value="1"/>
</dbReference>
<evidence type="ECO:0000313" key="19">
    <source>
        <dbReference type="EMBL" id="CAG8574434.1"/>
    </source>
</evidence>
<feature type="disulfide bond" evidence="16">
    <location>
        <begin position="203"/>
        <end position="247"/>
    </location>
</feature>
<dbReference type="Pfam" id="PF01262">
    <property type="entry name" value="AlaDh_PNT_C"/>
    <property type="match status" value="1"/>
</dbReference>
<evidence type="ECO:0000256" key="1">
    <source>
        <dbReference type="ARBA" id="ARBA00004884"/>
    </source>
</evidence>
<evidence type="ECO:0000256" key="9">
    <source>
        <dbReference type="ARBA" id="ARBA00023154"/>
    </source>
</evidence>
<feature type="binding site" evidence="15">
    <location>
        <position position="225"/>
    </location>
    <ligand>
        <name>NAD(+)</name>
        <dbReference type="ChEBI" id="CHEBI:57540"/>
    </ligand>
</feature>
<evidence type="ECO:0000256" key="2">
    <source>
        <dbReference type="ARBA" id="ARBA00005689"/>
    </source>
</evidence>
<name>A0A9N9BQR6_9GLOM</name>
<dbReference type="InterPro" id="IPR036291">
    <property type="entry name" value="NAD(P)-bd_dom_sf"/>
</dbReference>
<dbReference type="InterPro" id="IPR051168">
    <property type="entry name" value="AASS"/>
</dbReference>
<comment type="similarity">
    <text evidence="2 13">Belongs to the AlaDH/PNT family.</text>
</comment>
<evidence type="ECO:0000256" key="13">
    <source>
        <dbReference type="PIRNR" id="PIRNR018250"/>
    </source>
</evidence>